<keyword evidence="1" id="KW-0812">Transmembrane</keyword>
<dbReference type="Proteomes" id="UP000317344">
    <property type="component" value="Chromosome"/>
</dbReference>
<evidence type="ECO:0000256" key="1">
    <source>
        <dbReference type="SAM" id="Phobius"/>
    </source>
</evidence>
<sequence length="157" mass="16998">MADPAALIGLTGTLAAALIALTGTIIKIAVDAKRRRAQTGRDHAEAARARADAEESTAAAAHYLTTAAHELIEPLRKQANTATDEARAARDEARDAHTTLLTVQRQLADHIDQDRAQKEARARAYAAHAQWDQQVTDQMRQAGMTVSDPPPLHETHE</sequence>
<dbReference type="AlphaFoldDB" id="A0A516X4L2"/>
<keyword evidence="1" id="KW-1133">Transmembrane helix</keyword>
<proteinExistence type="predicted"/>
<evidence type="ECO:0000313" key="2">
    <source>
        <dbReference type="EMBL" id="QDQ97990.1"/>
    </source>
</evidence>
<dbReference type="KEGG" id="toy:FO059_12520"/>
<reference evidence="2 3" key="1">
    <citation type="submission" date="2019-07" db="EMBL/GenBank/DDBJ databases">
        <title>Tomitella cavernea sp. nov., an actinomycete isolated from soil.</title>
        <authorList>
            <person name="Cheng J."/>
        </authorList>
    </citation>
    <scope>NUCLEOTIDE SEQUENCE [LARGE SCALE GENOMIC DNA]</scope>
    <source>
        <strain evidence="2 3">HY188</strain>
    </source>
</reference>
<keyword evidence="1" id="KW-0472">Membrane</keyword>
<name>A0A516X4L2_9ACTN</name>
<gene>
    <name evidence="2" type="ORF">FO059_12520</name>
</gene>
<dbReference type="RefSeq" id="WP_143909224.1">
    <property type="nucleotide sequence ID" value="NZ_CP041765.1"/>
</dbReference>
<protein>
    <submittedName>
        <fullName evidence="2">Uncharacterized protein</fullName>
    </submittedName>
</protein>
<keyword evidence="3" id="KW-1185">Reference proteome</keyword>
<reference evidence="2 3" key="2">
    <citation type="submission" date="2019-07" db="EMBL/GenBank/DDBJ databases">
        <authorList>
            <person name="Huang Y."/>
        </authorList>
    </citation>
    <scope>NUCLEOTIDE SEQUENCE [LARGE SCALE GENOMIC DNA]</scope>
    <source>
        <strain evidence="2 3">HY188</strain>
    </source>
</reference>
<dbReference type="EMBL" id="CP041765">
    <property type="protein sequence ID" value="QDQ97990.1"/>
    <property type="molecule type" value="Genomic_DNA"/>
</dbReference>
<organism evidence="2 3">
    <name type="scientific">Tomitella fengzijianii</name>
    <dbReference type="NCBI Taxonomy" id="2597660"/>
    <lineage>
        <taxon>Bacteria</taxon>
        <taxon>Bacillati</taxon>
        <taxon>Actinomycetota</taxon>
        <taxon>Actinomycetes</taxon>
        <taxon>Mycobacteriales</taxon>
        <taxon>Tomitella</taxon>
    </lineage>
</organism>
<accession>A0A516X4L2</accession>
<evidence type="ECO:0000313" key="3">
    <source>
        <dbReference type="Proteomes" id="UP000317344"/>
    </source>
</evidence>
<feature type="transmembrane region" description="Helical" evidence="1">
    <location>
        <begin position="6"/>
        <end position="26"/>
    </location>
</feature>